<dbReference type="InterPro" id="IPR004146">
    <property type="entry name" value="DC1"/>
</dbReference>
<evidence type="ECO:0000256" key="2">
    <source>
        <dbReference type="ARBA" id="ARBA00022737"/>
    </source>
</evidence>
<feature type="coiled-coil region" evidence="8">
    <location>
        <begin position="329"/>
        <end position="358"/>
    </location>
</feature>
<evidence type="ECO:0000256" key="4">
    <source>
        <dbReference type="ARBA" id="ARBA00023027"/>
    </source>
</evidence>
<dbReference type="InterPro" id="IPR045870">
    <property type="entry name" value="TryX_NRX_thioredoxin_dom"/>
</dbReference>
<keyword evidence="2" id="KW-0677">Repeat</keyword>
<dbReference type="Pfam" id="PF13905">
    <property type="entry name" value="Thioredoxin_8"/>
    <property type="match status" value="2"/>
</dbReference>
<keyword evidence="11" id="KW-1185">Reference proteome</keyword>
<sequence>MASEGVLSKLLFAGSRDFLLNNEGAPVKADVVSGKVVGTIICPHWLPATLENIISLIKHSFEELKDRSLAFVFVAVDRDEELIDTMKQYGEASKLDERPDAECFADVLKRLPDGCFAIPLEDWETRKNIEQKYNTFISTLAFFGPDGRLLSDQGTALLEQWGAAGYPFDNDHIAELRKARYANQNLQALLVHKESDDLISSEDGKKVKVADLEGKIVALYFGAQWNIACKQYTPVLASVYKELKEKVEDFELVYISSDRSQELFTEYFSKMPWLAVPYENEKTRKHLNDWFEVKGFPTVVILDKQGRTLNTQGTELLYDYGVEAYPFTVERIEELKQAEEAKRAAQTLETLLVTEERDFVISKDNLVKVTSLVGKTVGLYFSAHWCPPCEKFTPKLISAYNELKARNTEFEVVFLSGDRDEESFNEYHRSMPWLAFPFNDKAISSLSEYFDIETIPQLVIIGPDGKTVRGDGRRCIEMYGVDAFPFTEDRVVEAKAAVDWKYCHFPKEVMSEKHEHTLTLTDKAYRVDTYTCDDCEEQGFRWVYHCAECDYAVHPECIGEATIEAKENGNQLEEDRTEPGYICERDVCRKM</sequence>
<dbReference type="SUPFAM" id="SSF52833">
    <property type="entry name" value="Thioredoxin-like"/>
    <property type="match status" value="2"/>
</dbReference>
<keyword evidence="8" id="KW-0175">Coiled coil</keyword>
<dbReference type="InterPro" id="IPR052259">
    <property type="entry name" value="Nucleoredoxin-like"/>
</dbReference>
<reference evidence="10" key="1">
    <citation type="submission" date="2021-01" db="EMBL/GenBank/DDBJ databases">
        <title>Adiantum capillus-veneris genome.</title>
        <authorList>
            <person name="Fang Y."/>
            <person name="Liao Q."/>
        </authorList>
    </citation>
    <scope>NUCLEOTIDE SEQUENCE</scope>
    <source>
        <strain evidence="10">H3</strain>
        <tissue evidence="10">Leaf</tissue>
    </source>
</reference>
<dbReference type="InterPro" id="IPR036249">
    <property type="entry name" value="Thioredoxin-like_sf"/>
</dbReference>
<dbReference type="Proteomes" id="UP000886520">
    <property type="component" value="Chromosome 1"/>
</dbReference>
<feature type="domain" description="Thioredoxin" evidence="9">
    <location>
        <begin position="318"/>
        <end position="497"/>
    </location>
</feature>
<dbReference type="InterPro" id="IPR013766">
    <property type="entry name" value="Thioredoxin_domain"/>
</dbReference>
<keyword evidence="4" id="KW-0520">NAD</keyword>
<feature type="domain" description="Thioredoxin" evidence="9">
    <location>
        <begin position="188"/>
        <end position="314"/>
    </location>
</feature>
<comment type="similarity">
    <text evidence="5">Belongs to the nucleoredoxin family.</text>
</comment>
<name>A0A9D4VFJ5_ADICA</name>
<comment type="catalytic activity">
    <reaction evidence="7">
        <text>[protein]-dithiol + NADP(+) = [protein]-disulfide + NADPH + H(+)</text>
        <dbReference type="Rhea" id="RHEA:18753"/>
        <dbReference type="Rhea" id="RHEA-COMP:10593"/>
        <dbReference type="Rhea" id="RHEA-COMP:10594"/>
        <dbReference type="ChEBI" id="CHEBI:15378"/>
        <dbReference type="ChEBI" id="CHEBI:29950"/>
        <dbReference type="ChEBI" id="CHEBI:50058"/>
        <dbReference type="ChEBI" id="CHEBI:57783"/>
        <dbReference type="ChEBI" id="CHEBI:58349"/>
        <dbReference type="EC" id="1.8.1.8"/>
    </reaction>
</comment>
<accession>A0A9D4VFJ5</accession>
<evidence type="ECO:0000256" key="7">
    <source>
        <dbReference type="ARBA" id="ARBA00047804"/>
    </source>
</evidence>
<evidence type="ECO:0000313" key="10">
    <source>
        <dbReference type="EMBL" id="KAI5084573.1"/>
    </source>
</evidence>
<keyword evidence="3" id="KW-0560">Oxidoreductase</keyword>
<dbReference type="CDD" id="cd03009">
    <property type="entry name" value="TryX_like_TryX_NRX"/>
    <property type="match status" value="1"/>
</dbReference>
<evidence type="ECO:0000256" key="3">
    <source>
        <dbReference type="ARBA" id="ARBA00023002"/>
    </source>
</evidence>
<evidence type="ECO:0000313" key="11">
    <source>
        <dbReference type="Proteomes" id="UP000886520"/>
    </source>
</evidence>
<dbReference type="AlphaFoldDB" id="A0A9D4VFJ5"/>
<comment type="caution">
    <text evidence="10">The sequence shown here is derived from an EMBL/GenBank/DDBJ whole genome shotgun (WGS) entry which is preliminary data.</text>
</comment>
<dbReference type="SUPFAM" id="SSF57889">
    <property type="entry name" value="Cysteine-rich domain"/>
    <property type="match status" value="1"/>
</dbReference>
<dbReference type="InterPro" id="IPR046349">
    <property type="entry name" value="C1-like_sf"/>
</dbReference>
<dbReference type="EC" id="1.8.1.8" evidence="1"/>
<dbReference type="GO" id="GO:0004791">
    <property type="term" value="F:thioredoxin-disulfide reductase (NADPH) activity"/>
    <property type="evidence" value="ECO:0007669"/>
    <property type="project" value="InterPro"/>
</dbReference>
<dbReference type="PANTHER" id="PTHR13871:SF96">
    <property type="entry name" value="THIOREDOXIN DOMAIN-CONTAINING PROTEIN"/>
    <property type="match status" value="1"/>
</dbReference>
<evidence type="ECO:0000256" key="5">
    <source>
        <dbReference type="ARBA" id="ARBA00025782"/>
    </source>
</evidence>
<evidence type="ECO:0000259" key="9">
    <source>
        <dbReference type="PROSITE" id="PS51352"/>
    </source>
</evidence>
<comment type="catalytic activity">
    <reaction evidence="6">
        <text>[protein]-dithiol + NAD(+) = [protein]-disulfide + NADH + H(+)</text>
        <dbReference type="Rhea" id="RHEA:18749"/>
        <dbReference type="Rhea" id="RHEA-COMP:10593"/>
        <dbReference type="Rhea" id="RHEA-COMP:10594"/>
        <dbReference type="ChEBI" id="CHEBI:15378"/>
        <dbReference type="ChEBI" id="CHEBI:29950"/>
        <dbReference type="ChEBI" id="CHEBI:50058"/>
        <dbReference type="ChEBI" id="CHEBI:57540"/>
        <dbReference type="ChEBI" id="CHEBI:57945"/>
        <dbReference type="EC" id="1.8.1.8"/>
    </reaction>
</comment>
<dbReference type="InterPro" id="IPR012336">
    <property type="entry name" value="Thioredoxin-like_fold"/>
</dbReference>
<gene>
    <name evidence="10" type="ORF">GOP47_0000742</name>
</gene>
<evidence type="ECO:0000256" key="1">
    <source>
        <dbReference type="ARBA" id="ARBA00012612"/>
    </source>
</evidence>
<dbReference type="OrthoDB" id="409136at2759"/>
<dbReference type="Gene3D" id="3.40.30.10">
    <property type="entry name" value="Glutaredoxin"/>
    <property type="match status" value="3"/>
</dbReference>
<evidence type="ECO:0000256" key="8">
    <source>
        <dbReference type="SAM" id="Coils"/>
    </source>
</evidence>
<proteinExistence type="inferred from homology"/>
<dbReference type="PROSITE" id="PS51352">
    <property type="entry name" value="THIOREDOXIN_2"/>
    <property type="match status" value="2"/>
</dbReference>
<organism evidence="10 11">
    <name type="scientific">Adiantum capillus-veneris</name>
    <name type="common">Maidenhair fern</name>
    <dbReference type="NCBI Taxonomy" id="13818"/>
    <lineage>
        <taxon>Eukaryota</taxon>
        <taxon>Viridiplantae</taxon>
        <taxon>Streptophyta</taxon>
        <taxon>Embryophyta</taxon>
        <taxon>Tracheophyta</taxon>
        <taxon>Polypodiopsida</taxon>
        <taxon>Polypodiidae</taxon>
        <taxon>Polypodiales</taxon>
        <taxon>Pteridineae</taxon>
        <taxon>Pteridaceae</taxon>
        <taxon>Vittarioideae</taxon>
        <taxon>Adiantum</taxon>
    </lineage>
</organism>
<dbReference type="EMBL" id="JABFUD020000001">
    <property type="protein sequence ID" value="KAI5084573.1"/>
    <property type="molecule type" value="Genomic_DNA"/>
</dbReference>
<evidence type="ECO:0000256" key="6">
    <source>
        <dbReference type="ARBA" id="ARBA00047388"/>
    </source>
</evidence>
<dbReference type="Pfam" id="PF03107">
    <property type="entry name" value="C1_2"/>
    <property type="match status" value="1"/>
</dbReference>
<protein>
    <recommendedName>
        <fullName evidence="1">protein-disulfide reductase</fullName>
        <ecNumber evidence="1">1.8.1.8</ecNumber>
    </recommendedName>
</protein>
<dbReference type="PANTHER" id="PTHR13871">
    <property type="entry name" value="THIOREDOXIN"/>
    <property type="match status" value="1"/>
</dbReference>